<dbReference type="InterPro" id="IPR027408">
    <property type="entry name" value="PNPase/RNase_PH_dom_sf"/>
</dbReference>
<gene>
    <name evidence="8" type="ORF">BDY21DRAFT_47019</name>
</gene>
<keyword evidence="3" id="KW-0698">rRNA processing</keyword>
<dbReference type="Proteomes" id="UP000799766">
    <property type="component" value="Unassembled WGS sequence"/>
</dbReference>
<dbReference type="GO" id="GO:0016075">
    <property type="term" value="P:rRNA catabolic process"/>
    <property type="evidence" value="ECO:0007669"/>
    <property type="project" value="TreeGrafter"/>
</dbReference>
<dbReference type="Gene3D" id="3.30.230.70">
    <property type="entry name" value="GHMP Kinase, N-terminal domain"/>
    <property type="match status" value="1"/>
</dbReference>
<evidence type="ECO:0000313" key="8">
    <source>
        <dbReference type="EMBL" id="KAF2456960.1"/>
    </source>
</evidence>
<dbReference type="InterPro" id="IPR020568">
    <property type="entry name" value="Ribosomal_Su5_D2-typ_SF"/>
</dbReference>
<dbReference type="GO" id="GO:0003723">
    <property type="term" value="F:RNA binding"/>
    <property type="evidence" value="ECO:0007669"/>
    <property type="project" value="TreeGrafter"/>
</dbReference>
<dbReference type="GO" id="GO:0071051">
    <property type="term" value="P:poly(A)-dependent snoRNA 3'-end processing"/>
    <property type="evidence" value="ECO:0007669"/>
    <property type="project" value="TreeGrafter"/>
</dbReference>
<feature type="region of interest" description="Disordered" evidence="6">
    <location>
        <begin position="213"/>
        <end position="240"/>
    </location>
</feature>
<dbReference type="PANTHER" id="PTHR11953:SF1">
    <property type="entry name" value="EXOSOME COMPLEX COMPONENT RRP46"/>
    <property type="match status" value="1"/>
</dbReference>
<dbReference type="InterPro" id="IPR050080">
    <property type="entry name" value="RNase_PH"/>
</dbReference>
<evidence type="ECO:0000256" key="3">
    <source>
        <dbReference type="ARBA" id="ARBA00022552"/>
    </source>
</evidence>
<evidence type="ECO:0000256" key="4">
    <source>
        <dbReference type="ARBA" id="ARBA00022835"/>
    </source>
</evidence>
<dbReference type="OrthoDB" id="27298at2759"/>
<comment type="similarity">
    <text evidence="2">Belongs to the RNase PH family.</text>
</comment>
<keyword evidence="5" id="KW-0539">Nucleus</keyword>
<dbReference type="InterPro" id="IPR001247">
    <property type="entry name" value="ExoRNase_PH_dom1"/>
</dbReference>
<reference evidence="8" key="1">
    <citation type="journal article" date="2020" name="Stud. Mycol.">
        <title>101 Dothideomycetes genomes: a test case for predicting lifestyles and emergence of pathogens.</title>
        <authorList>
            <person name="Haridas S."/>
            <person name="Albert R."/>
            <person name="Binder M."/>
            <person name="Bloem J."/>
            <person name="Labutti K."/>
            <person name="Salamov A."/>
            <person name="Andreopoulos B."/>
            <person name="Baker S."/>
            <person name="Barry K."/>
            <person name="Bills G."/>
            <person name="Bluhm B."/>
            <person name="Cannon C."/>
            <person name="Castanera R."/>
            <person name="Culley D."/>
            <person name="Daum C."/>
            <person name="Ezra D."/>
            <person name="Gonzalez J."/>
            <person name="Henrissat B."/>
            <person name="Kuo A."/>
            <person name="Liang C."/>
            <person name="Lipzen A."/>
            <person name="Lutzoni F."/>
            <person name="Magnuson J."/>
            <person name="Mondo S."/>
            <person name="Nolan M."/>
            <person name="Ohm R."/>
            <person name="Pangilinan J."/>
            <person name="Park H.-J."/>
            <person name="Ramirez L."/>
            <person name="Alfaro M."/>
            <person name="Sun H."/>
            <person name="Tritt A."/>
            <person name="Yoshinaga Y."/>
            <person name="Zwiers L.-H."/>
            <person name="Turgeon B."/>
            <person name="Goodwin S."/>
            <person name="Spatafora J."/>
            <person name="Crous P."/>
            <person name="Grigoriev I."/>
        </authorList>
    </citation>
    <scope>NUCLEOTIDE SEQUENCE</scope>
    <source>
        <strain evidence="8">ATCC 16933</strain>
    </source>
</reference>
<name>A0A6A6NYY6_9PEZI</name>
<dbReference type="GO" id="GO:0034475">
    <property type="term" value="P:U4 snRNA 3'-end processing"/>
    <property type="evidence" value="ECO:0007669"/>
    <property type="project" value="TreeGrafter"/>
</dbReference>
<keyword evidence="4" id="KW-0271">Exosome</keyword>
<dbReference type="SUPFAM" id="SSF54211">
    <property type="entry name" value="Ribosomal protein S5 domain 2-like"/>
    <property type="match status" value="1"/>
</dbReference>
<accession>A0A6A6NYY6</accession>
<dbReference type="AlphaFoldDB" id="A0A6A6NYY6"/>
<evidence type="ECO:0000259" key="7">
    <source>
        <dbReference type="Pfam" id="PF01138"/>
    </source>
</evidence>
<proteinExistence type="inferred from homology"/>
<evidence type="ECO:0000256" key="2">
    <source>
        <dbReference type="ARBA" id="ARBA00006678"/>
    </source>
</evidence>
<feature type="domain" description="Exoribonuclease phosphorolytic" evidence="7">
    <location>
        <begin position="7"/>
        <end position="135"/>
    </location>
</feature>
<dbReference type="PANTHER" id="PTHR11953">
    <property type="entry name" value="EXOSOME COMPLEX COMPONENT"/>
    <property type="match status" value="1"/>
</dbReference>
<comment type="subcellular location">
    <subcellularLocation>
        <location evidence="1">Nucleus</location>
    </subcellularLocation>
</comment>
<evidence type="ECO:0000256" key="1">
    <source>
        <dbReference type="ARBA" id="ARBA00004123"/>
    </source>
</evidence>
<evidence type="ECO:0000256" key="6">
    <source>
        <dbReference type="SAM" id="MobiDB-lite"/>
    </source>
</evidence>
<dbReference type="Pfam" id="PF01138">
    <property type="entry name" value="RNase_PH"/>
    <property type="match status" value="1"/>
</dbReference>
<dbReference type="GO" id="GO:0071028">
    <property type="term" value="P:nuclear mRNA surveillance"/>
    <property type="evidence" value="ECO:0007669"/>
    <property type="project" value="TreeGrafter"/>
</dbReference>
<dbReference type="GO" id="GO:0000177">
    <property type="term" value="C:cytoplasmic exosome (RNase complex)"/>
    <property type="evidence" value="ECO:0007669"/>
    <property type="project" value="TreeGrafter"/>
</dbReference>
<evidence type="ECO:0000313" key="9">
    <source>
        <dbReference type="Proteomes" id="UP000799766"/>
    </source>
</evidence>
<sequence>MPGPVAELGPLHRVDGSAAYSHAGYNVLGAVTGPVEAQRRDEIPDEAAVDVHVRPATGVGSIKERHLEAIVQSTLRHVILVHQFPRSLVQVSLQVLSVPDTSLMAVPLSSRLTTLALLPALLQTAMHALLSAALPLSTTFTSTLVCVTRGADGGGAIRASPDPECLADAASAHAVCYSAGGELLMDMSEGDFDVDEWDAAMGVGRRICCGEKGGRGGDAVMRDEESESLQDKLRKLVAER</sequence>
<dbReference type="EMBL" id="MU001682">
    <property type="protein sequence ID" value="KAF2456960.1"/>
    <property type="molecule type" value="Genomic_DNA"/>
</dbReference>
<dbReference type="GO" id="GO:0005730">
    <property type="term" value="C:nucleolus"/>
    <property type="evidence" value="ECO:0007669"/>
    <property type="project" value="TreeGrafter"/>
</dbReference>
<dbReference type="GO" id="GO:0006364">
    <property type="term" value="P:rRNA processing"/>
    <property type="evidence" value="ECO:0007669"/>
    <property type="project" value="UniProtKB-KW"/>
</dbReference>
<protein>
    <recommendedName>
        <fullName evidence="7">Exoribonuclease phosphorolytic domain-containing protein</fullName>
    </recommendedName>
</protein>
<organism evidence="8 9">
    <name type="scientific">Lineolata rhizophorae</name>
    <dbReference type="NCBI Taxonomy" id="578093"/>
    <lineage>
        <taxon>Eukaryota</taxon>
        <taxon>Fungi</taxon>
        <taxon>Dikarya</taxon>
        <taxon>Ascomycota</taxon>
        <taxon>Pezizomycotina</taxon>
        <taxon>Dothideomycetes</taxon>
        <taxon>Dothideomycetes incertae sedis</taxon>
        <taxon>Lineolatales</taxon>
        <taxon>Lineolataceae</taxon>
        <taxon>Lineolata</taxon>
    </lineage>
</organism>
<keyword evidence="9" id="KW-1185">Reference proteome</keyword>
<dbReference type="GO" id="GO:0000176">
    <property type="term" value="C:nuclear exosome (RNase complex)"/>
    <property type="evidence" value="ECO:0007669"/>
    <property type="project" value="UniProtKB-ARBA"/>
</dbReference>
<evidence type="ECO:0000256" key="5">
    <source>
        <dbReference type="ARBA" id="ARBA00023242"/>
    </source>
</evidence>